<feature type="signal peptide" evidence="1">
    <location>
        <begin position="1"/>
        <end position="21"/>
    </location>
</feature>
<dbReference type="OMA" id="QVIFNVW"/>
<dbReference type="Pfam" id="PF09458">
    <property type="entry name" value="H_lectin"/>
    <property type="match status" value="1"/>
</dbReference>
<dbReference type="InterPro" id="IPR019019">
    <property type="entry name" value="H-type_lectin_domain"/>
</dbReference>
<evidence type="ECO:0000259" key="2">
    <source>
        <dbReference type="Pfam" id="PF09458"/>
    </source>
</evidence>
<sequence>MFVQQIIIVVALISKIQMVTFLRDYGYPINENNTISCTQSKQLNYKFTFQEFDRIPQVILNIWQLNMTQDENEVQTSISQVQKQSFILNIGCPKSGIVKQLRLKWFAIDDQRIQVINCYNMTEIKRKTFLHNNPNALSGYVSITSIGFKGKVNFYLKILDLNTTSVTIDILGNYENVTQLGYQVILGINGFFQQLNDNSFFQNFTSENLNYIVRSNQTLANCFYGFDYYNSGNFDFLNSMQESSTKKSFNYSIQPNGGGSYNSIFFIMIKIQTTFLPLQFQKLSIKLVKAIPQQYQAKIIISNQENDQIFQSIGEFQLIVDKSFDKVNLFTLLRCNTNSTIQSSFNKFQKSIILKQLNLTHQCDSNLNQINFQLVLNNMDETHQELKITISEFSCSVSQILYNQVKEELKLYEIYIQN</sequence>
<feature type="chain" id="PRO_5035885478" description="H-type lectin domain-containing protein" evidence="1">
    <location>
        <begin position="22"/>
        <end position="418"/>
    </location>
</feature>
<dbReference type="GO" id="GO:0007155">
    <property type="term" value="P:cell adhesion"/>
    <property type="evidence" value="ECO:0007669"/>
    <property type="project" value="InterPro"/>
</dbReference>
<comment type="caution">
    <text evidence="3">The sequence shown here is derived from an EMBL/GenBank/DDBJ whole genome shotgun (WGS) entry which is preliminary data.</text>
</comment>
<dbReference type="GO" id="GO:0030246">
    <property type="term" value="F:carbohydrate binding"/>
    <property type="evidence" value="ECO:0007669"/>
    <property type="project" value="InterPro"/>
</dbReference>
<protein>
    <recommendedName>
        <fullName evidence="2">H-type lectin domain-containing protein</fullName>
    </recommendedName>
</protein>
<accession>A0A8S1PNV1</accession>
<proteinExistence type="predicted"/>
<evidence type="ECO:0000313" key="4">
    <source>
        <dbReference type="Proteomes" id="UP000688137"/>
    </source>
</evidence>
<gene>
    <name evidence="3" type="ORF">PPRIM_AZ9-3.1.T1250009</name>
</gene>
<feature type="domain" description="H-type lectin" evidence="2">
    <location>
        <begin position="46"/>
        <end position="108"/>
    </location>
</feature>
<organism evidence="3 4">
    <name type="scientific">Paramecium primaurelia</name>
    <dbReference type="NCBI Taxonomy" id="5886"/>
    <lineage>
        <taxon>Eukaryota</taxon>
        <taxon>Sar</taxon>
        <taxon>Alveolata</taxon>
        <taxon>Ciliophora</taxon>
        <taxon>Intramacronucleata</taxon>
        <taxon>Oligohymenophorea</taxon>
        <taxon>Peniculida</taxon>
        <taxon>Parameciidae</taxon>
        <taxon>Paramecium</taxon>
    </lineage>
</organism>
<dbReference type="Proteomes" id="UP000688137">
    <property type="component" value="Unassembled WGS sequence"/>
</dbReference>
<keyword evidence="4" id="KW-1185">Reference proteome</keyword>
<evidence type="ECO:0000256" key="1">
    <source>
        <dbReference type="SAM" id="SignalP"/>
    </source>
</evidence>
<evidence type="ECO:0000313" key="3">
    <source>
        <dbReference type="EMBL" id="CAD8104692.1"/>
    </source>
</evidence>
<dbReference type="AlphaFoldDB" id="A0A8S1PNV1"/>
<reference evidence="3" key="1">
    <citation type="submission" date="2021-01" db="EMBL/GenBank/DDBJ databases">
        <authorList>
            <consortium name="Genoscope - CEA"/>
            <person name="William W."/>
        </authorList>
    </citation>
    <scope>NUCLEOTIDE SEQUENCE</scope>
</reference>
<name>A0A8S1PNV1_PARPR</name>
<keyword evidence="1" id="KW-0732">Signal</keyword>
<dbReference type="EMBL" id="CAJJDM010000128">
    <property type="protein sequence ID" value="CAD8104692.1"/>
    <property type="molecule type" value="Genomic_DNA"/>
</dbReference>